<name>A0ACC3S9Z5_9PEZI</name>
<reference evidence="1" key="1">
    <citation type="submission" date="2024-02" db="EMBL/GenBank/DDBJ databases">
        <title>Metagenome Assembled Genome of Zalaria obscura JY119.</title>
        <authorList>
            <person name="Vighnesh L."/>
            <person name="Jagadeeshwari U."/>
            <person name="Venkata Ramana C."/>
            <person name="Sasikala C."/>
        </authorList>
    </citation>
    <scope>NUCLEOTIDE SEQUENCE</scope>
    <source>
        <strain evidence="1">JY119</strain>
    </source>
</reference>
<keyword evidence="2" id="KW-1185">Reference proteome</keyword>
<comment type="caution">
    <text evidence="1">The sequence shown here is derived from an EMBL/GenBank/DDBJ whole genome shotgun (WGS) entry which is preliminary data.</text>
</comment>
<proteinExistence type="predicted"/>
<gene>
    <name evidence="1" type="ORF">M8818_005056</name>
</gene>
<dbReference type="EMBL" id="JAMKPW020000026">
    <property type="protein sequence ID" value="KAK8204617.1"/>
    <property type="molecule type" value="Genomic_DNA"/>
</dbReference>
<evidence type="ECO:0000313" key="1">
    <source>
        <dbReference type="EMBL" id="KAK8204617.1"/>
    </source>
</evidence>
<evidence type="ECO:0000313" key="2">
    <source>
        <dbReference type="Proteomes" id="UP001320706"/>
    </source>
</evidence>
<organism evidence="1 2">
    <name type="scientific">Zalaria obscura</name>
    <dbReference type="NCBI Taxonomy" id="2024903"/>
    <lineage>
        <taxon>Eukaryota</taxon>
        <taxon>Fungi</taxon>
        <taxon>Dikarya</taxon>
        <taxon>Ascomycota</taxon>
        <taxon>Pezizomycotina</taxon>
        <taxon>Dothideomycetes</taxon>
        <taxon>Dothideomycetidae</taxon>
        <taxon>Dothideales</taxon>
        <taxon>Zalariaceae</taxon>
        <taxon>Zalaria</taxon>
    </lineage>
</organism>
<protein>
    <submittedName>
        <fullName evidence="1">Uncharacterized protein</fullName>
    </submittedName>
</protein>
<sequence length="159" mass="17183">MGESVKLLKGHGQPPLCETTSVWKEIAVHLAMIQILTLTSACRENAVPVFAVVDFRKGYCIGGPSLGAAFSSGDNTASFEVMEAAQSQQRAVIRRKEATVILRSTFPILAHPHSVALRSCKVVNLEVLSLVWGGRVSVVVGTFLAYTTVFGGRRWVVQV</sequence>
<dbReference type="Proteomes" id="UP001320706">
    <property type="component" value="Unassembled WGS sequence"/>
</dbReference>
<accession>A0ACC3S9Z5</accession>